<dbReference type="GO" id="GO:0008237">
    <property type="term" value="F:metallopeptidase activity"/>
    <property type="evidence" value="ECO:0007669"/>
    <property type="project" value="UniProtKB-KW"/>
</dbReference>
<accession>A0A4Q1RHM1</accession>
<dbReference type="InterPro" id="IPR003675">
    <property type="entry name" value="Rce1/LyrA-like_dom"/>
</dbReference>
<feature type="domain" description="CAAX prenyl protease 2/Lysostaphin resistance protein A-like" evidence="2">
    <location>
        <begin position="119"/>
        <end position="206"/>
    </location>
</feature>
<dbReference type="GO" id="GO:0080120">
    <property type="term" value="P:CAAX-box protein maturation"/>
    <property type="evidence" value="ECO:0007669"/>
    <property type="project" value="UniProtKB-ARBA"/>
</dbReference>
<keyword evidence="3" id="KW-0378">Hydrolase</keyword>
<dbReference type="AlphaFoldDB" id="A0A4Q1RHM1"/>
<feature type="transmembrane region" description="Helical" evidence="1">
    <location>
        <begin position="282"/>
        <end position="306"/>
    </location>
</feature>
<feature type="transmembrane region" description="Helical" evidence="1">
    <location>
        <begin position="12"/>
        <end position="30"/>
    </location>
</feature>
<protein>
    <submittedName>
        <fullName evidence="3">CPBP family intramembrane metalloprotease</fullName>
    </submittedName>
</protein>
<keyword evidence="3" id="KW-0482">Metalloprotease</keyword>
<comment type="caution">
    <text evidence="3">The sequence shown here is derived from an EMBL/GenBank/DDBJ whole genome shotgun (WGS) entry which is preliminary data.</text>
</comment>
<proteinExistence type="predicted"/>
<dbReference type="Proteomes" id="UP000290106">
    <property type="component" value="Unassembled WGS sequence"/>
</dbReference>
<keyword evidence="1" id="KW-0812">Transmembrane</keyword>
<evidence type="ECO:0000313" key="3">
    <source>
        <dbReference type="EMBL" id="RXS75122.1"/>
    </source>
</evidence>
<evidence type="ECO:0000313" key="4">
    <source>
        <dbReference type="Proteomes" id="UP000290106"/>
    </source>
</evidence>
<dbReference type="PANTHER" id="PTHR36435:SF1">
    <property type="entry name" value="CAAX AMINO TERMINAL PROTEASE FAMILY PROTEIN"/>
    <property type="match status" value="1"/>
</dbReference>
<feature type="transmembrane region" description="Helical" evidence="1">
    <location>
        <begin position="154"/>
        <end position="187"/>
    </location>
</feature>
<keyword evidence="4" id="KW-1185">Reference proteome</keyword>
<dbReference type="RefSeq" id="WP_129257640.1">
    <property type="nucleotide sequence ID" value="NZ_SDKC01000001.1"/>
</dbReference>
<feature type="transmembrane region" description="Helical" evidence="1">
    <location>
        <begin position="241"/>
        <end position="262"/>
    </location>
</feature>
<keyword evidence="1" id="KW-0472">Membrane</keyword>
<dbReference type="InterPro" id="IPR052710">
    <property type="entry name" value="CAAX_protease"/>
</dbReference>
<dbReference type="EMBL" id="SDKC01000001">
    <property type="protein sequence ID" value="RXS75122.1"/>
    <property type="molecule type" value="Genomic_DNA"/>
</dbReference>
<evidence type="ECO:0000259" key="2">
    <source>
        <dbReference type="Pfam" id="PF02517"/>
    </source>
</evidence>
<dbReference type="Pfam" id="PF02517">
    <property type="entry name" value="Rce1-like"/>
    <property type="match status" value="1"/>
</dbReference>
<dbReference type="GO" id="GO:0004175">
    <property type="term" value="F:endopeptidase activity"/>
    <property type="evidence" value="ECO:0007669"/>
    <property type="project" value="UniProtKB-ARBA"/>
</dbReference>
<dbReference type="PANTHER" id="PTHR36435">
    <property type="entry name" value="SLR1288 PROTEIN"/>
    <property type="match status" value="1"/>
</dbReference>
<sequence length="310" mass="34643">MRERTLKPWHGAAFFLLVMIVFFVICVPLQSYFGLYGVAVTEIILLIMALIFAKVMGHSLQSLFPVYSPEGLPMLGTILMWISVYILTMVVSLIQYRLFPRQMEAVSGGLDDVIYSVPFWVSIIVVAVLPAICEEAVHRGVIIHTMYRIRKEWLVVLIMGIYFGLFHANPLRFLPTAILGAAMSYIMLETENMVYSSAFHMVNNLLPMLLQEMLLKNSQVQQAQNQLAANDGTVTMPLVSIGVYLILGAAAPFGMYLGNYLLHRRGGSKPPFFPKEQMDRTVLKIAVPSAVLFIAGSICFGCGIYFESVL</sequence>
<dbReference type="OrthoDB" id="2035856at2"/>
<feature type="transmembrane region" description="Helical" evidence="1">
    <location>
        <begin position="114"/>
        <end position="133"/>
    </location>
</feature>
<organism evidence="3 4">
    <name type="scientific">Blautia faecicola</name>
    <dbReference type="NCBI Taxonomy" id="2509240"/>
    <lineage>
        <taxon>Bacteria</taxon>
        <taxon>Bacillati</taxon>
        <taxon>Bacillota</taxon>
        <taxon>Clostridia</taxon>
        <taxon>Lachnospirales</taxon>
        <taxon>Lachnospiraceae</taxon>
        <taxon>Blautia</taxon>
    </lineage>
</organism>
<reference evidence="3 4" key="1">
    <citation type="submission" date="2019-01" db="EMBL/GenBank/DDBJ databases">
        <title>Blautia sp. nov. KGMB01111 isolated human feces.</title>
        <authorList>
            <person name="Park J.-E."/>
            <person name="Kim J.-S."/>
            <person name="Park S.-H."/>
        </authorList>
    </citation>
    <scope>NUCLEOTIDE SEQUENCE [LARGE SCALE GENOMIC DNA]</scope>
    <source>
        <strain evidence="3 4">KGMB01111</strain>
    </source>
</reference>
<dbReference type="GO" id="GO:0006508">
    <property type="term" value="P:proteolysis"/>
    <property type="evidence" value="ECO:0007669"/>
    <property type="project" value="UniProtKB-KW"/>
</dbReference>
<keyword evidence="1" id="KW-1133">Transmembrane helix</keyword>
<gene>
    <name evidence="3" type="ORF">ETP43_07750</name>
</gene>
<feature type="transmembrane region" description="Helical" evidence="1">
    <location>
        <begin position="36"/>
        <end position="53"/>
    </location>
</feature>
<name>A0A4Q1RHM1_9FIRM</name>
<feature type="transmembrane region" description="Helical" evidence="1">
    <location>
        <begin position="74"/>
        <end position="94"/>
    </location>
</feature>
<evidence type="ECO:0000256" key="1">
    <source>
        <dbReference type="SAM" id="Phobius"/>
    </source>
</evidence>
<keyword evidence="3" id="KW-0645">Protease</keyword>